<gene>
    <name evidence="8" type="ORF">BUPH_02674</name>
</gene>
<feature type="binding site" evidence="6">
    <location>
        <position position="170"/>
    </location>
    <ligand>
        <name>FMN</name>
        <dbReference type="ChEBI" id="CHEBI:58210"/>
    </ligand>
</feature>
<dbReference type="PIRSF" id="PIRSF000337">
    <property type="entry name" value="NTA_MOA"/>
    <property type="match status" value="1"/>
</dbReference>
<reference evidence="8 9" key="1">
    <citation type="journal article" date="2012" name="J. Bacteriol.">
        <title>Complete Genome Sequence of Burkholderia phenoliruptrix BR3459a (CLA1), a Heat-Tolerant, Nitrogen-Fixing Symbiont of Mimosa flocculosa.</title>
        <authorList>
            <person name="de Oliveira Cunha C."/>
            <person name="Goda Zuleta L.F."/>
            <person name="Paula de Almeida L.G."/>
            <person name="Prioli Ciapina L."/>
            <person name="Lustrino Borges W."/>
            <person name="Pitard R.M."/>
            <person name="Baldani J.I."/>
            <person name="Straliotto R."/>
            <person name="de Faria S.M."/>
            <person name="Hungria M."/>
            <person name="Sousa Cavada B."/>
            <person name="Mercante F.M."/>
            <person name="Ribeiro de Vasconcelos A.T."/>
        </authorList>
    </citation>
    <scope>NUCLEOTIDE SEQUENCE [LARGE SCALE GENOMIC DNA]</scope>
    <source>
        <strain evidence="8 9">BR3459a</strain>
    </source>
</reference>
<feature type="binding site" evidence="6">
    <location>
        <position position="244"/>
    </location>
    <ligand>
        <name>FMN</name>
        <dbReference type="ChEBI" id="CHEBI:58210"/>
    </ligand>
</feature>
<evidence type="ECO:0000259" key="7">
    <source>
        <dbReference type="Pfam" id="PF00296"/>
    </source>
</evidence>
<dbReference type="InterPro" id="IPR011251">
    <property type="entry name" value="Luciferase-like_dom"/>
</dbReference>
<dbReference type="PANTHER" id="PTHR30011:SF16">
    <property type="entry name" value="C2H2 FINGER DOMAIN TRANSCRIPTION FACTOR (EUROFUNG)-RELATED"/>
    <property type="match status" value="1"/>
</dbReference>
<dbReference type="GO" id="GO:0016705">
    <property type="term" value="F:oxidoreductase activity, acting on paired donors, with incorporation or reduction of molecular oxygen"/>
    <property type="evidence" value="ECO:0007669"/>
    <property type="project" value="InterPro"/>
</dbReference>
<name>K0DSA0_9BURK</name>
<dbReference type="STRING" id="1229205.BUPH_02674"/>
<dbReference type="Gene3D" id="3.20.20.30">
    <property type="entry name" value="Luciferase-like domain"/>
    <property type="match status" value="1"/>
</dbReference>
<evidence type="ECO:0000313" key="9">
    <source>
        <dbReference type="Proteomes" id="UP000010105"/>
    </source>
</evidence>
<feature type="binding site" evidence="6">
    <location>
        <position position="77"/>
    </location>
    <ligand>
        <name>FMN</name>
        <dbReference type="ChEBI" id="CHEBI:58210"/>
    </ligand>
</feature>
<dbReference type="PATRIC" id="fig|1229205.11.peg.2429"/>
<keyword evidence="2 6" id="KW-0288">FMN</keyword>
<keyword evidence="3" id="KW-0560">Oxidoreductase</keyword>
<dbReference type="GO" id="GO:0004497">
    <property type="term" value="F:monooxygenase activity"/>
    <property type="evidence" value="ECO:0007669"/>
    <property type="project" value="UniProtKB-KW"/>
</dbReference>
<dbReference type="Pfam" id="PF00296">
    <property type="entry name" value="Bac_luciferase"/>
    <property type="match status" value="1"/>
</dbReference>
<protein>
    <submittedName>
        <fullName evidence="8">Alkanesulfonate monooxygenase</fullName>
    </submittedName>
</protein>
<dbReference type="HOGENOM" id="CLU_022256_1_2_4"/>
<evidence type="ECO:0000313" key="8">
    <source>
        <dbReference type="EMBL" id="AFT86244.1"/>
    </source>
</evidence>
<sequence>MSYFQNGSNNSITIRSEINVDRKRMMKLGGLFHPTGNHIAAWLSPDSQLDAGSNFQHYVKLAKKAEAARFDLLFLADAAAVRGGDLAALSRWPQYMAYFEPTTLLAGIAAMTQHIGLVATATTSYNEPYNIARRYASLDHISAGRAGWNVVTSSNLDESMNFGRDEHFSHETRYERAREFVDVVRGLWDSWEDDAFIRDRESGVYFRPDSLHTLDHRGTHFSVRGPLNIARPPQGHPVIAQAGSSNDGMELAAETAEIVFTAQHTLEKAKAFYDDLKGRMSRYGRQPEQLKIMPGLNPVIGSTREEAKQRHAELQAMIQPEVGLELLSNALGGFDLRGYDLDGPLPGTISAENTNTSKSTVQSVLDMANRETLTIRQLYQKMAGARGQRTIIGTPVDIADEMEAWFRAEAVDGFLVQPAVLPGGLDEFAATVVPELQRRGLFRTKYEGATLRENLGLTRPANRFTKTGSH</sequence>
<dbReference type="eggNOG" id="COG2141">
    <property type="taxonomic scope" value="Bacteria"/>
</dbReference>
<dbReference type="InterPro" id="IPR036661">
    <property type="entry name" value="Luciferase-like_sf"/>
</dbReference>
<dbReference type="InterPro" id="IPR051260">
    <property type="entry name" value="Diverse_substr_monoxygenases"/>
</dbReference>
<dbReference type="NCBIfam" id="TIGR03860">
    <property type="entry name" value="FMN_nitrolo"/>
    <property type="match status" value="1"/>
</dbReference>
<dbReference type="InterPro" id="IPR016215">
    <property type="entry name" value="NTA_MOA"/>
</dbReference>
<keyword evidence="4 8" id="KW-0503">Monooxygenase</keyword>
<feature type="binding site" evidence="6">
    <location>
        <position position="245"/>
    </location>
    <ligand>
        <name>FMN</name>
        <dbReference type="ChEBI" id="CHEBI:58210"/>
    </ligand>
</feature>
<proteinExistence type="inferred from homology"/>
<feature type="domain" description="Luciferase-like" evidence="7">
    <location>
        <begin position="46"/>
        <end position="407"/>
    </location>
</feature>
<dbReference type="CDD" id="cd01095">
    <property type="entry name" value="Nitrilotriacetate_monoxgenase"/>
    <property type="match status" value="1"/>
</dbReference>
<feature type="binding site" evidence="6">
    <location>
        <position position="120"/>
    </location>
    <ligand>
        <name>FMN</name>
        <dbReference type="ChEBI" id="CHEBI:58210"/>
    </ligand>
</feature>
<evidence type="ECO:0000256" key="2">
    <source>
        <dbReference type="ARBA" id="ARBA00022643"/>
    </source>
</evidence>
<organism evidence="8 9">
    <name type="scientific">Paraburkholderia phenoliruptrix BR3459a</name>
    <dbReference type="NCBI Taxonomy" id="1229205"/>
    <lineage>
        <taxon>Bacteria</taxon>
        <taxon>Pseudomonadati</taxon>
        <taxon>Pseudomonadota</taxon>
        <taxon>Betaproteobacteria</taxon>
        <taxon>Burkholderiales</taxon>
        <taxon>Burkholderiaceae</taxon>
        <taxon>Paraburkholderia</taxon>
    </lineage>
</organism>
<evidence type="ECO:0000256" key="4">
    <source>
        <dbReference type="ARBA" id="ARBA00023033"/>
    </source>
</evidence>
<dbReference type="PANTHER" id="PTHR30011">
    <property type="entry name" value="ALKANESULFONATE MONOOXYGENASE-RELATED"/>
    <property type="match status" value="1"/>
</dbReference>
<dbReference type="KEGG" id="bpx:BUPH_02674"/>
<evidence type="ECO:0000256" key="6">
    <source>
        <dbReference type="PIRSR" id="PIRSR000337-1"/>
    </source>
</evidence>
<accession>K0DSA0</accession>
<dbReference type="AlphaFoldDB" id="K0DSA0"/>
<keyword evidence="1 6" id="KW-0285">Flavoprotein</keyword>
<feature type="binding site" evidence="6">
    <location>
        <position position="174"/>
    </location>
    <ligand>
        <name>FMN</name>
        <dbReference type="ChEBI" id="CHEBI:58210"/>
    </ligand>
</feature>
<evidence type="ECO:0000256" key="1">
    <source>
        <dbReference type="ARBA" id="ARBA00022630"/>
    </source>
</evidence>
<dbReference type="Proteomes" id="UP000010105">
    <property type="component" value="Chromosome 1"/>
</dbReference>
<comment type="similarity">
    <text evidence="5">Belongs to the NtaA/SnaA/DszA monooxygenase family.</text>
</comment>
<dbReference type="SUPFAM" id="SSF51679">
    <property type="entry name" value="Bacterial luciferase-like"/>
    <property type="match status" value="1"/>
</dbReference>
<evidence type="ECO:0000256" key="3">
    <source>
        <dbReference type="ARBA" id="ARBA00023002"/>
    </source>
</evidence>
<evidence type="ECO:0000256" key="5">
    <source>
        <dbReference type="ARBA" id="ARBA00033748"/>
    </source>
</evidence>
<dbReference type="EMBL" id="CP003863">
    <property type="protein sequence ID" value="AFT86244.1"/>
    <property type="molecule type" value="Genomic_DNA"/>
</dbReference>